<accession>Q52974</accession>
<reference evidence="1" key="1">
    <citation type="journal article" date="1995" name="FEMS Microbiol. Lett.">
        <title>The Rhizobium meliloti region located downstream of the nod box n6 is involved in the specific nodulation of Medicago lupulina.</title>
        <authorList>
            <person name="Plazanet C."/>
            <person name="Refregier G."/>
            <person name="Demont N."/>
            <person name="Truchet G."/>
            <person name="Rosenberg C."/>
        </authorList>
    </citation>
    <scope>NUCLEOTIDE SEQUENCE</scope>
    <source>
        <strain evidence="1">RCR2011</strain>
    </source>
</reference>
<proteinExistence type="predicted"/>
<sequence length="80" mass="8636">MNPALTYLCDPVVGPGLYVPEAIAGVMRAVAADDRHRNTEPFRTKLVDRAKTRDDLGPGSDTTGFALCARGSVDHQRPRA</sequence>
<protein>
    <submittedName>
        <fullName evidence="1">NolQb protein</fullName>
    </submittedName>
</protein>
<evidence type="ECO:0000313" key="1">
    <source>
        <dbReference type="EMBL" id="CAA62693.1"/>
    </source>
</evidence>
<organism evidence="1">
    <name type="scientific">Rhizobium meliloti</name>
    <name type="common">Ensifer meliloti</name>
    <name type="synonym">Sinorhizobium meliloti</name>
    <dbReference type="NCBI Taxonomy" id="382"/>
    <lineage>
        <taxon>Bacteria</taxon>
        <taxon>Pseudomonadati</taxon>
        <taxon>Pseudomonadota</taxon>
        <taxon>Alphaproteobacteria</taxon>
        <taxon>Hyphomicrobiales</taxon>
        <taxon>Rhizobiaceae</taxon>
        <taxon>Sinorhizobium/Ensifer group</taxon>
        <taxon>Sinorhizobium</taxon>
    </lineage>
</organism>
<dbReference type="AlphaFoldDB" id="Q52974"/>
<dbReference type="EMBL" id="X91350">
    <property type="protein sequence ID" value="CAA62693.1"/>
    <property type="molecule type" value="Genomic_DNA"/>
</dbReference>
<gene>
    <name evidence="1" type="primary">nolQb</name>
</gene>
<name>Q52974_RHIML</name>